<dbReference type="InterPro" id="IPR031127">
    <property type="entry name" value="E3_UB_ligase_RBR"/>
</dbReference>
<sequence>MGESSRPAPLPARDPPRRHFSAAAASERPPPEARRSQIINEYTSSPSSSAPSKARLPDLGRVSDWALHGQDTSRAPPLRRSSTVGYGPRRPSHKEQQPGTEAPLDADQPPRSLPRRPAQPSVTAAQVKPASKSGEASFFYCKICLDRHPAGSGTLVPSCNHRFCGSCLKNYVVSQLEENRYPAVCPVCSVDMSEKRPGRITDDIVDRIGLSAKEHEAWAELALAQVSTEISCPKCKTMFRVDRADYDKQTIITCPLRGCGGSWCKVCAQITSPFDLHSCSGADTGVLERMMAVRDWKRCPGCSIMVEKIGGCDHMTCPGRGCNTHFCWSCGSIIIRSVVRAGILSAVDAHFLRCSSRN</sequence>
<evidence type="ECO:0000256" key="3">
    <source>
        <dbReference type="ARBA" id="ARBA00022737"/>
    </source>
</evidence>
<keyword evidence="2" id="KW-0479">Metal-binding</keyword>
<evidence type="ECO:0000256" key="4">
    <source>
        <dbReference type="ARBA" id="ARBA00022771"/>
    </source>
</evidence>
<dbReference type="SMART" id="SM00184">
    <property type="entry name" value="RING"/>
    <property type="match status" value="1"/>
</dbReference>
<evidence type="ECO:0008006" key="13">
    <source>
        <dbReference type="Google" id="ProtNLM"/>
    </source>
</evidence>
<dbReference type="GO" id="GO:0016567">
    <property type="term" value="P:protein ubiquitination"/>
    <property type="evidence" value="ECO:0007669"/>
    <property type="project" value="InterPro"/>
</dbReference>
<dbReference type="InterPro" id="IPR001841">
    <property type="entry name" value="Znf_RING"/>
</dbReference>
<dbReference type="STRING" id="930990.A0A067LTB8"/>
<feature type="domain" description="RING-type" evidence="10">
    <location>
        <begin position="137"/>
        <end position="358"/>
    </location>
</feature>
<protein>
    <recommendedName>
        <fullName evidence="13">RING-type domain-containing protein</fullName>
    </recommendedName>
</protein>
<feature type="domain" description="RING-type" evidence="9">
    <location>
        <begin position="141"/>
        <end position="189"/>
    </location>
</feature>
<evidence type="ECO:0000313" key="11">
    <source>
        <dbReference type="EMBL" id="KDQ06304.1"/>
    </source>
</evidence>
<dbReference type="HOGENOM" id="CLU_773825_0_0_1"/>
<evidence type="ECO:0000313" key="12">
    <source>
        <dbReference type="Proteomes" id="UP000027195"/>
    </source>
</evidence>
<dbReference type="GO" id="GO:0004842">
    <property type="term" value="F:ubiquitin-protein transferase activity"/>
    <property type="evidence" value="ECO:0007669"/>
    <property type="project" value="InterPro"/>
</dbReference>
<evidence type="ECO:0000259" key="9">
    <source>
        <dbReference type="PROSITE" id="PS50089"/>
    </source>
</evidence>
<dbReference type="InParanoid" id="A0A067LTB8"/>
<keyword evidence="12" id="KW-1185">Reference proteome</keyword>
<keyword evidence="3" id="KW-0677">Repeat</keyword>
<dbReference type="SUPFAM" id="SSF57850">
    <property type="entry name" value="RING/U-box"/>
    <property type="match status" value="2"/>
</dbReference>
<accession>A0A067LTB8</accession>
<evidence type="ECO:0000256" key="2">
    <source>
        <dbReference type="ARBA" id="ARBA00022723"/>
    </source>
</evidence>
<dbReference type="PROSITE" id="PS00518">
    <property type="entry name" value="ZF_RING_1"/>
    <property type="match status" value="1"/>
</dbReference>
<dbReference type="PROSITE" id="PS51873">
    <property type="entry name" value="TRIAD"/>
    <property type="match status" value="1"/>
</dbReference>
<dbReference type="AlphaFoldDB" id="A0A067LTB8"/>
<dbReference type="Gene3D" id="3.30.40.10">
    <property type="entry name" value="Zinc/RING finger domain, C3HC4 (zinc finger)"/>
    <property type="match status" value="1"/>
</dbReference>
<dbReference type="InterPro" id="IPR044066">
    <property type="entry name" value="TRIAD_supradom"/>
</dbReference>
<keyword evidence="5" id="KW-0833">Ubl conjugation pathway</keyword>
<dbReference type="Pfam" id="PF22191">
    <property type="entry name" value="IBR_1"/>
    <property type="match status" value="1"/>
</dbReference>
<name>A0A067LTB8_BOTB1</name>
<dbReference type="Gene3D" id="1.20.120.1750">
    <property type="match status" value="1"/>
</dbReference>
<proteinExistence type="predicted"/>
<keyword evidence="4 7" id="KW-0863">Zinc-finger</keyword>
<dbReference type="InterPro" id="IPR018957">
    <property type="entry name" value="Znf_C3HC4_RING-type"/>
</dbReference>
<organism evidence="11 12">
    <name type="scientific">Botryobasidium botryosum (strain FD-172 SS1)</name>
    <dbReference type="NCBI Taxonomy" id="930990"/>
    <lineage>
        <taxon>Eukaryota</taxon>
        <taxon>Fungi</taxon>
        <taxon>Dikarya</taxon>
        <taxon>Basidiomycota</taxon>
        <taxon>Agaricomycotina</taxon>
        <taxon>Agaricomycetes</taxon>
        <taxon>Cantharellales</taxon>
        <taxon>Botryobasidiaceae</taxon>
        <taxon>Botryobasidium</taxon>
    </lineage>
</organism>
<evidence type="ECO:0000256" key="6">
    <source>
        <dbReference type="ARBA" id="ARBA00022833"/>
    </source>
</evidence>
<dbReference type="PANTHER" id="PTHR11685">
    <property type="entry name" value="RBR FAMILY RING FINGER AND IBR DOMAIN-CONTAINING"/>
    <property type="match status" value="1"/>
</dbReference>
<dbReference type="InterPro" id="IPR013083">
    <property type="entry name" value="Znf_RING/FYVE/PHD"/>
</dbReference>
<reference evidence="12" key="1">
    <citation type="journal article" date="2014" name="Proc. Natl. Acad. Sci. U.S.A.">
        <title>Extensive sampling of basidiomycete genomes demonstrates inadequacy of the white-rot/brown-rot paradigm for wood decay fungi.</title>
        <authorList>
            <person name="Riley R."/>
            <person name="Salamov A.A."/>
            <person name="Brown D.W."/>
            <person name="Nagy L.G."/>
            <person name="Floudas D."/>
            <person name="Held B.W."/>
            <person name="Levasseur A."/>
            <person name="Lombard V."/>
            <person name="Morin E."/>
            <person name="Otillar R."/>
            <person name="Lindquist E.A."/>
            <person name="Sun H."/>
            <person name="LaButti K.M."/>
            <person name="Schmutz J."/>
            <person name="Jabbour D."/>
            <person name="Luo H."/>
            <person name="Baker S.E."/>
            <person name="Pisabarro A.G."/>
            <person name="Walton J.D."/>
            <person name="Blanchette R.A."/>
            <person name="Henrissat B."/>
            <person name="Martin F."/>
            <person name="Cullen D."/>
            <person name="Hibbett D.S."/>
            <person name="Grigoriev I.V."/>
        </authorList>
    </citation>
    <scope>NUCLEOTIDE SEQUENCE [LARGE SCALE GENOMIC DNA]</scope>
    <source>
        <strain evidence="12">FD-172 SS1</strain>
    </source>
</reference>
<dbReference type="InterPro" id="IPR017907">
    <property type="entry name" value="Znf_RING_CS"/>
</dbReference>
<dbReference type="OrthoDB" id="1431934at2759"/>
<evidence type="ECO:0000256" key="5">
    <source>
        <dbReference type="ARBA" id="ARBA00022786"/>
    </source>
</evidence>
<dbReference type="GO" id="GO:0008270">
    <property type="term" value="F:zinc ion binding"/>
    <property type="evidence" value="ECO:0007669"/>
    <property type="project" value="UniProtKB-KW"/>
</dbReference>
<dbReference type="PROSITE" id="PS50089">
    <property type="entry name" value="ZF_RING_2"/>
    <property type="match status" value="1"/>
</dbReference>
<dbReference type="CDD" id="cd22584">
    <property type="entry name" value="Rcat_RBR_unk"/>
    <property type="match status" value="1"/>
</dbReference>
<dbReference type="EMBL" id="KL198143">
    <property type="protein sequence ID" value="KDQ06304.1"/>
    <property type="molecule type" value="Genomic_DNA"/>
</dbReference>
<dbReference type="Pfam" id="PF00097">
    <property type="entry name" value="zf-C3HC4"/>
    <property type="match status" value="1"/>
</dbReference>
<keyword evidence="6" id="KW-0862">Zinc</keyword>
<evidence type="ECO:0000256" key="7">
    <source>
        <dbReference type="PROSITE-ProRule" id="PRU00175"/>
    </source>
</evidence>
<keyword evidence="1" id="KW-0808">Transferase</keyword>
<dbReference type="Proteomes" id="UP000027195">
    <property type="component" value="Unassembled WGS sequence"/>
</dbReference>
<evidence type="ECO:0000259" key="10">
    <source>
        <dbReference type="PROSITE" id="PS51873"/>
    </source>
</evidence>
<feature type="region of interest" description="Disordered" evidence="8">
    <location>
        <begin position="1"/>
        <end position="129"/>
    </location>
</feature>
<evidence type="ECO:0000256" key="1">
    <source>
        <dbReference type="ARBA" id="ARBA00022679"/>
    </source>
</evidence>
<evidence type="ECO:0000256" key="8">
    <source>
        <dbReference type="SAM" id="MobiDB-lite"/>
    </source>
</evidence>
<gene>
    <name evidence="11" type="ORF">BOTBODRAFT_121686</name>
</gene>